<dbReference type="Proteomes" id="UP001292216">
    <property type="component" value="Unassembled WGS sequence"/>
</dbReference>
<dbReference type="InterPro" id="IPR006121">
    <property type="entry name" value="HMA_dom"/>
</dbReference>
<dbReference type="PROSITE" id="PS01047">
    <property type="entry name" value="HMA_1"/>
    <property type="match status" value="1"/>
</dbReference>
<accession>A0ABU5PPX4</accession>
<dbReference type="PROSITE" id="PS50846">
    <property type="entry name" value="HMA_2"/>
    <property type="match status" value="1"/>
</dbReference>
<dbReference type="InterPro" id="IPR017969">
    <property type="entry name" value="Heavy-metal-associated_CS"/>
</dbReference>
<dbReference type="SUPFAM" id="SSF55008">
    <property type="entry name" value="HMA, heavy metal-associated domain"/>
    <property type="match status" value="1"/>
</dbReference>
<proteinExistence type="predicted"/>
<dbReference type="CDD" id="cd00371">
    <property type="entry name" value="HMA"/>
    <property type="match status" value="1"/>
</dbReference>
<name>A0ABU5PPX4_9BACL</name>
<dbReference type="Pfam" id="PF00403">
    <property type="entry name" value="HMA"/>
    <property type="match status" value="1"/>
</dbReference>
<organism evidence="3 4">
    <name type="scientific">Paenibacillus phoenicis</name>
    <dbReference type="NCBI Taxonomy" id="554117"/>
    <lineage>
        <taxon>Bacteria</taxon>
        <taxon>Bacillati</taxon>
        <taxon>Bacillota</taxon>
        <taxon>Bacilli</taxon>
        <taxon>Bacillales</taxon>
        <taxon>Paenibacillaceae</taxon>
        <taxon>Paenibacillus</taxon>
    </lineage>
</organism>
<keyword evidence="1" id="KW-0479">Metal-binding</keyword>
<evidence type="ECO:0000259" key="2">
    <source>
        <dbReference type="PROSITE" id="PS50846"/>
    </source>
</evidence>
<protein>
    <submittedName>
        <fullName evidence="3">Heavy-metal-associated domain-containing protein</fullName>
    </submittedName>
</protein>
<gene>
    <name evidence="3" type="ORF">U9M73_17185</name>
</gene>
<dbReference type="Gene3D" id="3.30.70.100">
    <property type="match status" value="1"/>
</dbReference>
<dbReference type="InterPro" id="IPR036163">
    <property type="entry name" value="HMA_dom_sf"/>
</dbReference>
<evidence type="ECO:0000313" key="3">
    <source>
        <dbReference type="EMBL" id="MEA3571684.1"/>
    </source>
</evidence>
<keyword evidence="4" id="KW-1185">Reference proteome</keyword>
<dbReference type="EMBL" id="JAYERP010000001">
    <property type="protein sequence ID" value="MEA3571684.1"/>
    <property type="molecule type" value="Genomic_DNA"/>
</dbReference>
<sequence>MITVKWKVEELTCPSCIKKIESALSKQPGVQEVKVLFHSSQVKARFDESLVQEELLQSMLAKLGYPVLAGGGRGDGQAS</sequence>
<reference evidence="3 4" key="1">
    <citation type="submission" date="2023-12" db="EMBL/GenBank/DDBJ databases">
        <title>Whole genome sequencing of Paenibacillus phoenicis isolated from the Phoenix Mars Lander spacecraft assembly facility.</title>
        <authorList>
            <person name="Garcia A."/>
            <person name="Venkateswaran K."/>
        </authorList>
    </citation>
    <scope>NUCLEOTIDE SEQUENCE [LARGE SCALE GENOMIC DNA]</scope>
    <source>
        <strain evidence="3 4">3PO2SA</strain>
    </source>
</reference>
<evidence type="ECO:0000256" key="1">
    <source>
        <dbReference type="ARBA" id="ARBA00022723"/>
    </source>
</evidence>
<comment type="caution">
    <text evidence="3">The sequence shown here is derived from an EMBL/GenBank/DDBJ whole genome shotgun (WGS) entry which is preliminary data.</text>
</comment>
<feature type="domain" description="HMA" evidence="2">
    <location>
        <begin position="2"/>
        <end position="68"/>
    </location>
</feature>
<evidence type="ECO:0000313" key="4">
    <source>
        <dbReference type="Proteomes" id="UP001292216"/>
    </source>
</evidence>
<dbReference type="RefSeq" id="WP_009223439.1">
    <property type="nucleotide sequence ID" value="NZ_CBCSKM010000009.1"/>
</dbReference>